<dbReference type="AlphaFoldDB" id="A0A1G1WVS3"/>
<dbReference type="Gene3D" id="3.40.50.300">
    <property type="entry name" value="P-loop containing nucleotide triphosphate hydrolases"/>
    <property type="match status" value="1"/>
</dbReference>
<evidence type="ECO:0008006" key="3">
    <source>
        <dbReference type="Google" id="ProtNLM"/>
    </source>
</evidence>
<protein>
    <recommendedName>
        <fullName evidence="3">(d)CMP kinase</fullName>
    </recommendedName>
</protein>
<name>A0A1G1WVS3_9BACT</name>
<gene>
    <name evidence="1" type="ORF">A3A57_02840</name>
</gene>
<comment type="caution">
    <text evidence="1">The sequence shown here is derived from an EMBL/GenBank/DDBJ whole genome shotgun (WGS) entry which is preliminary data.</text>
</comment>
<dbReference type="Pfam" id="PF13238">
    <property type="entry name" value="AAA_18"/>
    <property type="match status" value="1"/>
</dbReference>
<evidence type="ECO:0000313" key="1">
    <source>
        <dbReference type="EMBL" id="OGY31804.1"/>
    </source>
</evidence>
<dbReference type="Proteomes" id="UP000179279">
    <property type="component" value="Unassembled WGS sequence"/>
</dbReference>
<dbReference type="SUPFAM" id="SSF52540">
    <property type="entry name" value="P-loop containing nucleoside triphosphate hydrolases"/>
    <property type="match status" value="1"/>
</dbReference>
<sequence length="176" mass="20731">MVKYKNIVVSGNVGTGTSTLAKGLTEKLAWRYISAGDFFRDYFKNHNIPLWDKSKIPDDLDKKIDLDYFEKMKKESNIVFDSHYGGWFARDLPDVFKIVLICDKKEATKRIIEREHTHKERPEEVEKRRIQLKKKFRKLYSNDDYEDPKFFDIVIDTGSSSAEETLEKVYQAFSNT</sequence>
<dbReference type="EMBL" id="MHDA01000026">
    <property type="protein sequence ID" value="OGY31804.1"/>
    <property type="molecule type" value="Genomic_DNA"/>
</dbReference>
<reference evidence="1 2" key="1">
    <citation type="journal article" date="2016" name="Nat. Commun.">
        <title>Thousands of microbial genomes shed light on interconnected biogeochemical processes in an aquifer system.</title>
        <authorList>
            <person name="Anantharaman K."/>
            <person name="Brown C.T."/>
            <person name="Hug L.A."/>
            <person name="Sharon I."/>
            <person name="Castelle C.J."/>
            <person name="Probst A.J."/>
            <person name="Thomas B.C."/>
            <person name="Singh A."/>
            <person name="Wilkins M.J."/>
            <person name="Karaoz U."/>
            <person name="Brodie E.L."/>
            <person name="Williams K.H."/>
            <person name="Hubbard S.S."/>
            <person name="Banfield J.F."/>
        </authorList>
    </citation>
    <scope>NUCLEOTIDE SEQUENCE [LARGE SCALE GENOMIC DNA]</scope>
</reference>
<organism evidence="1 2">
    <name type="scientific">Candidatus Woykebacteria bacterium RIFCSPLOWO2_01_FULL_41_12</name>
    <dbReference type="NCBI Taxonomy" id="1802604"/>
    <lineage>
        <taxon>Bacteria</taxon>
        <taxon>Candidatus Woykeibacteriota</taxon>
    </lineage>
</organism>
<evidence type="ECO:0000313" key="2">
    <source>
        <dbReference type="Proteomes" id="UP000179279"/>
    </source>
</evidence>
<dbReference type="InterPro" id="IPR027417">
    <property type="entry name" value="P-loop_NTPase"/>
</dbReference>
<proteinExistence type="predicted"/>
<accession>A0A1G1WVS3</accession>